<dbReference type="InterPro" id="IPR001736">
    <property type="entry name" value="PLipase_D/transphosphatidylase"/>
</dbReference>
<comment type="caution">
    <text evidence="3">The sequence shown here is derived from an EMBL/GenBank/DDBJ whole genome shotgun (WGS) entry which is preliminary data.</text>
</comment>
<dbReference type="PANTHER" id="PTHR21248">
    <property type="entry name" value="CARDIOLIPIN SYNTHASE"/>
    <property type="match status" value="1"/>
</dbReference>
<evidence type="ECO:0000256" key="1">
    <source>
        <dbReference type="SAM" id="Phobius"/>
    </source>
</evidence>
<feature type="transmembrane region" description="Helical" evidence="1">
    <location>
        <begin position="93"/>
        <end position="118"/>
    </location>
</feature>
<evidence type="ECO:0000313" key="3">
    <source>
        <dbReference type="EMBL" id="MFC4425966.1"/>
    </source>
</evidence>
<evidence type="ECO:0000259" key="2">
    <source>
        <dbReference type="PROSITE" id="PS50035"/>
    </source>
</evidence>
<feature type="transmembrane region" description="Helical" evidence="1">
    <location>
        <begin position="238"/>
        <end position="256"/>
    </location>
</feature>
<feature type="transmembrane region" description="Helical" evidence="1">
    <location>
        <begin position="166"/>
        <end position="186"/>
    </location>
</feature>
<dbReference type="PROSITE" id="PS50035">
    <property type="entry name" value="PLD"/>
    <property type="match status" value="1"/>
</dbReference>
<dbReference type="PANTHER" id="PTHR21248:SF22">
    <property type="entry name" value="PHOSPHOLIPASE D"/>
    <property type="match status" value="1"/>
</dbReference>
<evidence type="ECO:0000313" key="4">
    <source>
        <dbReference type="Proteomes" id="UP001595998"/>
    </source>
</evidence>
<name>A0ABV8XMC4_9DEIO</name>
<proteinExistence type="predicted"/>
<sequence>MRLLPSDRPPQTLRRLAWSAVAGLLVGLLLARGVVTLVLALLPPEQPYLRALVGTLGALLSVILGFSLSGALSTRGLPLIRLGLGRSQARARAALAAGSTAGLLVLPAAGLLALAGAYHEGALGPALGRLQLALGLGGLGGAYGAISGAVLGLLTVRAAKVWRPALGGLLGFGGVGLLAGAGLGSARLPDLLAGGSGALLAVLTAFLVIAQVAGDWLIARGIDAAADSPADRAEDRQLKLTVATVGLVTLGIWGLAQDAVTFVQSRPSDAQPLAVPTRPGPGCPAPADPLERAAWQVTTDSGRPDYSCGNAFVGFLHVPAPDPAFSDQPATPAGGYDGLAAQIRGARREVLLAVMEWDDTPEPGGVLARAVAALYAQVQAQPWRYPDGVTVRISLGNFPLPGTLEWGTQVYGAARALITAGVPFSDPARRWQVEVANYAGTFPHSHAKLLVTDGEALTVMGFNVGPLHLPSATTGGRGGDLRDLAVQVRGPVAADGLNVFDDLWARSRRLTCPPGIRPAAVDSCTLSELAKPDHPQGTDQFPLREAGEDRVFSLYRRAGFQAADAAVVGMIDAAQAHIDLMHVSFSMRLRCNLALLNPALCRPDDALPWMSALVRAAGRGVSIRALLYEQGLLGLENRIGVAGLRQMLRAQGLDHRLEVRWFPGPLHAKTMLVDGRLLVVGSQNLHYSSWEPRGLNEYSLATSAPAATTSYAREFALFWGRSSRAELPDWLKLDRP</sequence>
<keyword evidence="4" id="KW-1185">Reference proteome</keyword>
<feature type="transmembrane region" description="Helical" evidence="1">
    <location>
        <begin position="48"/>
        <end position="72"/>
    </location>
</feature>
<dbReference type="Gene3D" id="3.30.870.10">
    <property type="entry name" value="Endonuclease Chain A"/>
    <property type="match status" value="2"/>
</dbReference>
<dbReference type="RefSeq" id="WP_380037871.1">
    <property type="nucleotide sequence ID" value="NZ_JBHSEH010000005.1"/>
</dbReference>
<keyword evidence="1" id="KW-0812">Transmembrane</keyword>
<feature type="transmembrane region" description="Helical" evidence="1">
    <location>
        <begin position="130"/>
        <end position="154"/>
    </location>
</feature>
<dbReference type="InterPro" id="IPR025202">
    <property type="entry name" value="PLD-like_dom"/>
</dbReference>
<feature type="transmembrane region" description="Helical" evidence="1">
    <location>
        <begin position="198"/>
        <end position="218"/>
    </location>
</feature>
<feature type="transmembrane region" description="Helical" evidence="1">
    <location>
        <begin position="21"/>
        <end position="42"/>
    </location>
</feature>
<dbReference type="CDD" id="cd09108">
    <property type="entry name" value="PLDc_PMFPLD_like_1"/>
    <property type="match status" value="1"/>
</dbReference>
<dbReference type="EMBL" id="JBHSEH010000005">
    <property type="protein sequence ID" value="MFC4425966.1"/>
    <property type="molecule type" value="Genomic_DNA"/>
</dbReference>
<gene>
    <name evidence="3" type="ORF">ACFOZ9_07045</name>
</gene>
<dbReference type="SUPFAM" id="SSF56024">
    <property type="entry name" value="Phospholipase D/nuclease"/>
    <property type="match status" value="2"/>
</dbReference>
<feature type="domain" description="PLD phosphodiesterase" evidence="2">
    <location>
        <begin position="662"/>
        <end position="689"/>
    </location>
</feature>
<dbReference type="Proteomes" id="UP001595998">
    <property type="component" value="Unassembled WGS sequence"/>
</dbReference>
<dbReference type="SMART" id="SM00155">
    <property type="entry name" value="PLDc"/>
    <property type="match status" value="2"/>
</dbReference>
<organism evidence="3 4">
    <name type="scientific">Deinococcus navajonensis</name>
    <dbReference type="NCBI Taxonomy" id="309884"/>
    <lineage>
        <taxon>Bacteria</taxon>
        <taxon>Thermotogati</taxon>
        <taxon>Deinococcota</taxon>
        <taxon>Deinococci</taxon>
        <taxon>Deinococcales</taxon>
        <taxon>Deinococcaceae</taxon>
        <taxon>Deinococcus</taxon>
    </lineage>
</organism>
<keyword evidence="1" id="KW-1133">Transmembrane helix</keyword>
<accession>A0ABV8XMC4</accession>
<reference evidence="4" key="1">
    <citation type="journal article" date="2019" name="Int. J. Syst. Evol. Microbiol.">
        <title>The Global Catalogue of Microorganisms (GCM) 10K type strain sequencing project: providing services to taxonomists for standard genome sequencing and annotation.</title>
        <authorList>
            <consortium name="The Broad Institute Genomics Platform"/>
            <consortium name="The Broad Institute Genome Sequencing Center for Infectious Disease"/>
            <person name="Wu L."/>
            <person name="Ma J."/>
        </authorList>
    </citation>
    <scope>NUCLEOTIDE SEQUENCE [LARGE SCALE GENOMIC DNA]</scope>
    <source>
        <strain evidence="4">CCUG 56029</strain>
    </source>
</reference>
<dbReference type="Pfam" id="PF13091">
    <property type="entry name" value="PLDc_2"/>
    <property type="match status" value="1"/>
</dbReference>
<protein>
    <submittedName>
        <fullName evidence="3">Phospholipase D-like domain-containing protein</fullName>
    </submittedName>
</protein>
<keyword evidence="1" id="KW-0472">Membrane</keyword>